<dbReference type="PIRSF" id="PIRSF035875">
    <property type="entry name" value="RNase_BN"/>
    <property type="match status" value="1"/>
</dbReference>
<evidence type="ECO:0000256" key="3">
    <source>
        <dbReference type="ARBA" id="ARBA00022692"/>
    </source>
</evidence>
<dbReference type="InterPro" id="IPR017039">
    <property type="entry name" value="Virul_fac_BrkB"/>
</dbReference>
<evidence type="ECO:0000256" key="6">
    <source>
        <dbReference type="SAM" id="Phobius"/>
    </source>
</evidence>
<sequence length="278" mass="29611">MLAAARRVWERMDGLNLSLIAAGVGFFTVLAMFPALGLVVLLWSLIAEPSQIRGLLDSAQAMMPAPVHDIFAAQVSTLIHARSNNTLGWATLVTSGFATWSALSGIASLVRGINAAYGIEHRPGVLRRVLSAAGLTLALCGPGLLAVAMIVVAPVALTFIHLGPVTAIIVAILRWTVALAVVIFAFALIYRYAPNRRGRRPAWLTAGAVLAGFVWLAMSVGFSIYLTNFGNYNKVYGSLGAAVALFMWFYLSAYVVLIGAAFNAQLDHVRANDGPARM</sequence>
<keyword evidence="2" id="KW-1003">Cell membrane</keyword>
<keyword evidence="4 6" id="KW-1133">Transmembrane helix</keyword>
<dbReference type="Pfam" id="PF03631">
    <property type="entry name" value="Virul_fac_BrkB"/>
    <property type="match status" value="1"/>
</dbReference>
<feature type="transmembrane region" description="Helical" evidence="6">
    <location>
        <begin position="129"/>
        <end position="162"/>
    </location>
</feature>
<organism evidence="7 8">
    <name type="scientific">Albidovulum salinarum</name>
    <dbReference type="NCBI Taxonomy" id="2984153"/>
    <lineage>
        <taxon>Bacteria</taxon>
        <taxon>Pseudomonadati</taxon>
        <taxon>Pseudomonadota</taxon>
        <taxon>Alphaproteobacteria</taxon>
        <taxon>Rhodobacterales</taxon>
        <taxon>Paracoccaceae</taxon>
        <taxon>Albidovulum</taxon>
    </lineage>
</organism>
<gene>
    <name evidence="7" type="ORF">OEZ60_19770</name>
</gene>
<name>A0ABT2X8F7_9RHOB</name>
<feature type="transmembrane region" description="Helical" evidence="6">
    <location>
        <begin position="20"/>
        <end position="46"/>
    </location>
</feature>
<evidence type="ECO:0000256" key="5">
    <source>
        <dbReference type="ARBA" id="ARBA00023136"/>
    </source>
</evidence>
<evidence type="ECO:0000256" key="4">
    <source>
        <dbReference type="ARBA" id="ARBA00022989"/>
    </source>
</evidence>
<evidence type="ECO:0000313" key="7">
    <source>
        <dbReference type="EMBL" id="MCU9850232.1"/>
    </source>
</evidence>
<comment type="caution">
    <text evidence="7">The sequence shown here is derived from an EMBL/GenBank/DDBJ whole genome shotgun (WGS) entry which is preliminary data.</text>
</comment>
<dbReference type="Proteomes" id="UP001209535">
    <property type="component" value="Unassembled WGS sequence"/>
</dbReference>
<feature type="transmembrane region" description="Helical" evidence="6">
    <location>
        <begin position="202"/>
        <end position="226"/>
    </location>
</feature>
<keyword evidence="5 6" id="KW-0472">Membrane</keyword>
<feature type="transmembrane region" description="Helical" evidence="6">
    <location>
        <begin position="168"/>
        <end position="190"/>
    </location>
</feature>
<dbReference type="PANTHER" id="PTHR30213">
    <property type="entry name" value="INNER MEMBRANE PROTEIN YHJD"/>
    <property type="match status" value="1"/>
</dbReference>
<feature type="transmembrane region" description="Helical" evidence="6">
    <location>
        <begin position="97"/>
        <end position="117"/>
    </location>
</feature>
<accession>A0ABT2X8F7</accession>
<evidence type="ECO:0000256" key="2">
    <source>
        <dbReference type="ARBA" id="ARBA00022475"/>
    </source>
</evidence>
<dbReference type="PANTHER" id="PTHR30213:SF0">
    <property type="entry name" value="UPF0761 MEMBRANE PROTEIN YIHY"/>
    <property type="match status" value="1"/>
</dbReference>
<dbReference type="NCBIfam" id="TIGR00765">
    <property type="entry name" value="yihY_not_rbn"/>
    <property type="match status" value="1"/>
</dbReference>
<comment type="subcellular location">
    <subcellularLocation>
        <location evidence="1">Cell membrane</location>
        <topology evidence="1">Multi-pass membrane protein</topology>
    </subcellularLocation>
</comment>
<dbReference type="EMBL" id="JAOVQO010000024">
    <property type="protein sequence ID" value="MCU9850232.1"/>
    <property type="molecule type" value="Genomic_DNA"/>
</dbReference>
<keyword evidence="8" id="KW-1185">Reference proteome</keyword>
<evidence type="ECO:0000313" key="8">
    <source>
        <dbReference type="Proteomes" id="UP001209535"/>
    </source>
</evidence>
<evidence type="ECO:0000256" key="1">
    <source>
        <dbReference type="ARBA" id="ARBA00004651"/>
    </source>
</evidence>
<dbReference type="RefSeq" id="WP_263340053.1">
    <property type="nucleotide sequence ID" value="NZ_JAOVQO010000024.1"/>
</dbReference>
<feature type="transmembrane region" description="Helical" evidence="6">
    <location>
        <begin position="238"/>
        <end position="262"/>
    </location>
</feature>
<protein>
    <submittedName>
        <fullName evidence="7">YihY/virulence factor BrkB family protein</fullName>
    </submittedName>
</protein>
<keyword evidence="3 6" id="KW-0812">Transmembrane</keyword>
<proteinExistence type="predicted"/>
<reference evidence="7 8" key="1">
    <citation type="submission" date="2022-10" db="EMBL/GenBank/DDBJ databases">
        <title>Defluviimonas sp. nov., isolated from ocean surface sediments.</title>
        <authorList>
            <person name="He W."/>
            <person name="Wang L."/>
            <person name="Zhang D.-F."/>
        </authorList>
    </citation>
    <scope>NUCLEOTIDE SEQUENCE [LARGE SCALE GENOMIC DNA]</scope>
    <source>
        <strain evidence="7 8">WL0024</strain>
    </source>
</reference>